<keyword evidence="5" id="KW-0378">Hydrolase</keyword>
<dbReference type="SMART" id="SM00892">
    <property type="entry name" value="Endonuclease_NS"/>
    <property type="match status" value="1"/>
</dbReference>
<evidence type="ECO:0000256" key="5">
    <source>
        <dbReference type="ARBA" id="ARBA00022759"/>
    </source>
</evidence>
<evidence type="ECO:0000256" key="8">
    <source>
        <dbReference type="PIRSR" id="PIRSR640255-2"/>
    </source>
</evidence>
<dbReference type="Gene3D" id="2.60.120.1000">
    <property type="match status" value="1"/>
</dbReference>
<evidence type="ECO:0000313" key="14">
    <source>
        <dbReference type="Proteomes" id="UP000820818"/>
    </source>
</evidence>
<organism evidence="13 14">
    <name type="scientific">Daphnia sinensis</name>
    <dbReference type="NCBI Taxonomy" id="1820382"/>
    <lineage>
        <taxon>Eukaryota</taxon>
        <taxon>Metazoa</taxon>
        <taxon>Ecdysozoa</taxon>
        <taxon>Arthropoda</taxon>
        <taxon>Crustacea</taxon>
        <taxon>Branchiopoda</taxon>
        <taxon>Diplostraca</taxon>
        <taxon>Cladocera</taxon>
        <taxon>Anomopoda</taxon>
        <taxon>Daphniidae</taxon>
        <taxon>Daphnia</taxon>
        <taxon>Daphnia similis group</taxon>
    </lineage>
</organism>
<dbReference type="Pfam" id="PF01223">
    <property type="entry name" value="Endonuclease_NS"/>
    <property type="match status" value="1"/>
</dbReference>
<comment type="caution">
    <text evidence="13">The sequence shown here is derived from an EMBL/GenBank/DDBJ whole genome shotgun (WGS) entry which is preliminary data.</text>
</comment>
<dbReference type="InterPro" id="IPR040255">
    <property type="entry name" value="Non-specific_endonuclease"/>
</dbReference>
<dbReference type="GO" id="GO:0005201">
    <property type="term" value="F:extracellular matrix structural constituent"/>
    <property type="evidence" value="ECO:0007669"/>
    <property type="project" value="InterPro"/>
</dbReference>
<evidence type="ECO:0000256" key="10">
    <source>
        <dbReference type="SAM" id="MobiDB-lite"/>
    </source>
</evidence>
<accession>A0AAD5KM47</accession>
<dbReference type="GO" id="GO:0046872">
    <property type="term" value="F:metal ion binding"/>
    <property type="evidence" value="ECO:0007669"/>
    <property type="project" value="UniProtKB-KW"/>
</dbReference>
<feature type="active site" description="Proton acceptor" evidence="7">
    <location>
        <position position="591"/>
    </location>
</feature>
<proteinExistence type="inferred from homology"/>
<dbReference type="GO" id="GO:0005743">
    <property type="term" value="C:mitochondrial inner membrane"/>
    <property type="evidence" value="ECO:0007669"/>
    <property type="project" value="TreeGrafter"/>
</dbReference>
<evidence type="ECO:0000259" key="11">
    <source>
        <dbReference type="SMART" id="SM00892"/>
    </source>
</evidence>
<dbReference type="GO" id="GO:0005634">
    <property type="term" value="C:nucleus"/>
    <property type="evidence" value="ECO:0007669"/>
    <property type="project" value="TreeGrafter"/>
</dbReference>
<dbReference type="Gene3D" id="3.40.570.10">
    <property type="entry name" value="Extracellular Endonuclease, subunit A"/>
    <property type="match status" value="1"/>
</dbReference>
<dbReference type="GO" id="GO:0006309">
    <property type="term" value="P:apoptotic DNA fragmentation"/>
    <property type="evidence" value="ECO:0007669"/>
    <property type="project" value="TreeGrafter"/>
</dbReference>
<feature type="binding site" evidence="8">
    <location>
        <position position="621"/>
    </location>
    <ligand>
        <name>Mg(2+)</name>
        <dbReference type="ChEBI" id="CHEBI:18420"/>
        <note>catalytic</note>
    </ligand>
</feature>
<sequence length="762" mass="84280">MHMAYCDVRLVLFYGVLLKGVLYSHAAVRYADPSHTAVLVGNLATDMEKLKSSYEKCMEELRQQAESIQRLQDLVETQAGTISHLQGTISQQQMKIEKIELTLQHATPANSFVEKPTSVTPGSAWGTSDISLHHAPGGDTILRSCDEIRSSRQSLQSGIYRIDPDGLGGDGPIQVFCNMPNGATLISHDTENVIDVKSCPTPGCFKRILNYQNATTKQLIALTRISATCQQQFFYDSCTEESLTRKRTYGPSATGTSWWKNRDGALRYQWPLKSVNQSEGNFITNRQDLPVTEVYFGPEYGVSGLCSSRFHIGQLICLGRSQDYASSSRGSHGGEHLTSHRAGSKEGPETGIRTRSRSRTPQTGVVSGDYVRQPSSGCVFDLHSSSPKYPPHLIDENNNIIQPVLQGKSRIISLNVDEKVTVGCLGVRHDKPFATNVLNATGLQINQASCTANSTLRFDQIELPYSQLGCVNQNKEILKEDGLCANGRGVQIRIGWNVGSDFIPLYDTCHDKATSTNYFSTHNIIGRSVDADDKSNTRPSFRQAGYYPGVDVNAAFGQAQQNKTIARVVGSETLAAKYLNQKKNFFLARGHLAPDGDFIDAGSQDATYYYLNMAPQWQSFNGGNWNILETTVRQIAITRDLDLTVYTGTFGIMTLTDAKGKQQPLYLTFDKNNNGLIPVPKYYWKLIHHPDSGTATAVLGINNPHLDRVVPADILCPDVCNRIPWMNWKLNDISKGYMFCCTAEELRKAIPFAPDLVAPLFL</sequence>
<comment type="subcellular location">
    <subcellularLocation>
        <location evidence="1">Secreted</location>
    </subcellularLocation>
</comment>
<dbReference type="InterPro" id="IPR000885">
    <property type="entry name" value="Fib_collagen_C"/>
</dbReference>
<dbReference type="SUPFAM" id="SSF54060">
    <property type="entry name" value="His-Me finger endonucleases"/>
    <property type="match status" value="1"/>
</dbReference>
<dbReference type="InterPro" id="IPR036056">
    <property type="entry name" value="Fibrinogen-like_C"/>
</dbReference>
<dbReference type="GO" id="GO:0005576">
    <property type="term" value="C:extracellular region"/>
    <property type="evidence" value="ECO:0007669"/>
    <property type="project" value="UniProtKB-SubCell"/>
</dbReference>
<dbReference type="GO" id="GO:0000014">
    <property type="term" value="F:single-stranded DNA endodeoxyribonuclease activity"/>
    <property type="evidence" value="ECO:0007669"/>
    <property type="project" value="TreeGrafter"/>
</dbReference>
<keyword evidence="4" id="KW-0540">Nuclease</keyword>
<keyword evidence="5" id="KW-0255">Endonuclease</keyword>
<dbReference type="InterPro" id="IPR001604">
    <property type="entry name" value="Endo_G_ENPP1-like_dom"/>
</dbReference>
<keyword evidence="14" id="KW-1185">Reference proteome</keyword>
<dbReference type="FunFam" id="3.40.570.10:FF:000007">
    <property type="entry name" value="Alkaline nuclease"/>
    <property type="match status" value="1"/>
</dbReference>
<dbReference type="NCBIfam" id="NF040941">
    <property type="entry name" value="GGGWT_bact"/>
    <property type="match status" value="1"/>
</dbReference>
<dbReference type="PANTHER" id="PTHR13966:SF19">
    <property type="entry name" value="NUCLEASE EXOG, MITOCHONDRIAL"/>
    <property type="match status" value="1"/>
</dbReference>
<name>A0AAD5KM47_9CRUS</name>
<feature type="domain" description="DNA/RNA non-specific endonuclease/pyrophosphatase/phosphodiesterase" evidence="11">
    <location>
        <begin position="502"/>
        <end position="746"/>
    </location>
</feature>
<feature type="coiled-coil region" evidence="9">
    <location>
        <begin position="44"/>
        <end position="78"/>
    </location>
</feature>
<comment type="similarity">
    <text evidence="2">Belongs to the DNA/RNA non-specific endonuclease family.</text>
</comment>
<dbReference type="Proteomes" id="UP000820818">
    <property type="component" value="Linkage Group LG8"/>
</dbReference>
<evidence type="ECO:0000256" key="4">
    <source>
        <dbReference type="ARBA" id="ARBA00022722"/>
    </source>
</evidence>
<dbReference type="GO" id="GO:0005581">
    <property type="term" value="C:collagen trimer"/>
    <property type="evidence" value="ECO:0007669"/>
    <property type="project" value="UniProtKB-KW"/>
</dbReference>
<evidence type="ECO:0000256" key="9">
    <source>
        <dbReference type="SAM" id="Coils"/>
    </source>
</evidence>
<dbReference type="CDD" id="cd00091">
    <property type="entry name" value="NUC"/>
    <property type="match status" value="1"/>
</dbReference>
<keyword evidence="3" id="KW-0964">Secreted</keyword>
<evidence type="ECO:0000256" key="1">
    <source>
        <dbReference type="ARBA" id="ARBA00004613"/>
    </source>
</evidence>
<keyword evidence="9" id="KW-0175">Coiled coil</keyword>
<protein>
    <recommendedName>
        <fullName evidence="11">DNA/RNA non-specific endonuclease/pyrophosphatase/phosphodiesterase domain-containing protein</fullName>
    </recommendedName>
</protein>
<evidence type="ECO:0000256" key="3">
    <source>
        <dbReference type="ARBA" id="ARBA00022525"/>
    </source>
</evidence>
<dbReference type="InterPro" id="IPR044925">
    <property type="entry name" value="His-Me_finger_sf"/>
</dbReference>
<dbReference type="Pfam" id="PF01410">
    <property type="entry name" value="COLFI"/>
    <property type="match status" value="1"/>
</dbReference>
<dbReference type="EMBL" id="WJBH02000008">
    <property type="protein sequence ID" value="KAI9554812.1"/>
    <property type="molecule type" value="Genomic_DNA"/>
</dbReference>
<dbReference type="SUPFAM" id="SSF56496">
    <property type="entry name" value="Fibrinogen C-terminal domain-like"/>
    <property type="match status" value="1"/>
</dbReference>
<evidence type="ECO:0000313" key="12">
    <source>
        <dbReference type="EMBL" id="KAI9550132.1"/>
    </source>
</evidence>
<feature type="compositionally biased region" description="Basic and acidic residues" evidence="10">
    <location>
        <begin position="332"/>
        <end position="348"/>
    </location>
</feature>
<feature type="region of interest" description="Disordered" evidence="10">
    <location>
        <begin position="328"/>
        <end position="367"/>
    </location>
</feature>
<dbReference type="InterPro" id="IPR044929">
    <property type="entry name" value="DNA/RNA_non-sp_Endonuclease_sf"/>
</dbReference>
<dbReference type="EMBL" id="WJBH02000184">
    <property type="protein sequence ID" value="KAI9550132.1"/>
    <property type="molecule type" value="Genomic_DNA"/>
</dbReference>
<reference evidence="13 14" key="1">
    <citation type="submission" date="2022-05" db="EMBL/GenBank/DDBJ databases">
        <title>A multi-omics perspective on studying reproductive biology in Daphnia sinensis.</title>
        <authorList>
            <person name="Jia J."/>
        </authorList>
    </citation>
    <scope>NUCLEOTIDE SEQUENCE [LARGE SCALE GENOMIC DNA]</scope>
    <source>
        <strain evidence="13 14">WSL</strain>
    </source>
</reference>
<dbReference type="AlphaFoldDB" id="A0AAD5KM47"/>
<dbReference type="PANTHER" id="PTHR13966">
    <property type="entry name" value="ENDONUCLEASE RELATED"/>
    <property type="match status" value="1"/>
</dbReference>
<dbReference type="GO" id="GO:0004521">
    <property type="term" value="F:RNA endonuclease activity"/>
    <property type="evidence" value="ECO:0007669"/>
    <property type="project" value="TreeGrafter"/>
</dbReference>
<evidence type="ECO:0000313" key="13">
    <source>
        <dbReference type="EMBL" id="KAI9554812.1"/>
    </source>
</evidence>
<keyword evidence="6" id="KW-0176">Collagen</keyword>
<keyword evidence="8" id="KW-0479">Metal-binding</keyword>
<evidence type="ECO:0000256" key="6">
    <source>
        <dbReference type="ARBA" id="ARBA00023119"/>
    </source>
</evidence>
<evidence type="ECO:0000256" key="7">
    <source>
        <dbReference type="PIRSR" id="PIRSR640255-1"/>
    </source>
</evidence>
<gene>
    <name evidence="12" type="ORF">GHT06_006586</name>
    <name evidence="13" type="ORF">GHT06_020089</name>
</gene>
<dbReference type="GO" id="GO:0003676">
    <property type="term" value="F:nucleic acid binding"/>
    <property type="evidence" value="ECO:0007669"/>
    <property type="project" value="InterPro"/>
</dbReference>
<evidence type="ECO:0000256" key="2">
    <source>
        <dbReference type="ARBA" id="ARBA00010052"/>
    </source>
</evidence>